<accession>A0ABW3ED00</accession>
<protein>
    <recommendedName>
        <fullName evidence="1">Bacterial archaeo-eukaryotic release factor family 6 domain-containing protein</fullName>
    </recommendedName>
</protein>
<proteinExistence type="predicted"/>
<sequence>MTTTAFTDLKTLLTELDQGPFVSLYFQMAPARQAAKNRLIIKQLYKTAASQFSESFPDLAWQPYERQLTPLLTDIPYWQDELPTSFGIITSAAHTTLLRLDTAVEPQACVSSWPNLLPQIAAQQLAYNFDLLCLNQDSFQLYQVEAGNANLITLPETAPTTLQQALGTEISGGDLNFHAHTGGNGGHVSYHGHNTIDAEKEIDHRNYYQAVADYFQKVTAKRQRALILFALPENQSLFRQLAKNPYLAEHLTLERSPLNLSQSELTAAIKPLQAKWQTELLAIVSERYELAINQKLITADHEELRTAALAGQIDTLLINQTQLTAPVADWLLEICDQTLRYQGRVRIFPAADYPATEAITAIKRYR</sequence>
<keyword evidence="3" id="KW-1185">Reference proteome</keyword>
<comment type="caution">
    <text evidence="2">The sequence shown here is derived from an EMBL/GenBank/DDBJ whole genome shotgun (WGS) entry which is preliminary data.</text>
</comment>
<evidence type="ECO:0000313" key="2">
    <source>
        <dbReference type="EMBL" id="MFD0897029.1"/>
    </source>
</evidence>
<organism evidence="2 3">
    <name type="scientific">Loigolactobacillus binensis</name>
    <dbReference type="NCBI Taxonomy" id="2559922"/>
    <lineage>
        <taxon>Bacteria</taxon>
        <taxon>Bacillati</taxon>
        <taxon>Bacillota</taxon>
        <taxon>Bacilli</taxon>
        <taxon>Lactobacillales</taxon>
        <taxon>Lactobacillaceae</taxon>
        <taxon>Loigolactobacillus</taxon>
    </lineage>
</organism>
<dbReference type="RefSeq" id="WP_137637422.1">
    <property type="nucleotide sequence ID" value="NZ_BJDN01000008.1"/>
</dbReference>
<dbReference type="Proteomes" id="UP001597104">
    <property type="component" value="Unassembled WGS sequence"/>
</dbReference>
<dbReference type="Pfam" id="PF18848">
    <property type="entry name" value="baeRF_family6"/>
    <property type="match status" value="1"/>
</dbReference>
<evidence type="ECO:0000313" key="3">
    <source>
        <dbReference type="Proteomes" id="UP001597104"/>
    </source>
</evidence>
<feature type="domain" description="Bacterial archaeo-eukaryotic release factor family 6" evidence="1">
    <location>
        <begin position="127"/>
        <end position="273"/>
    </location>
</feature>
<dbReference type="EMBL" id="JBHTIO010000024">
    <property type="protein sequence ID" value="MFD0897029.1"/>
    <property type="molecule type" value="Genomic_DNA"/>
</dbReference>
<evidence type="ECO:0000259" key="1">
    <source>
        <dbReference type="Pfam" id="PF18848"/>
    </source>
</evidence>
<name>A0ABW3ED00_9LACO</name>
<reference evidence="3" key="1">
    <citation type="journal article" date="2019" name="Int. J. Syst. Evol. Microbiol.">
        <title>The Global Catalogue of Microorganisms (GCM) 10K type strain sequencing project: providing services to taxonomists for standard genome sequencing and annotation.</title>
        <authorList>
            <consortium name="The Broad Institute Genomics Platform"/>
            <consortium name="The Broad Institute Genome Sequencing Center for Infectious Disease"/>
            <person name="Wu L."/>
            <person name="Ma J."/>
        </authorList>
    </citation>
    <scope>NUCLEOTIDE SEQUENCE [LARGE SCALE GENOMIC DNA]</scope>
    <source>
        <strain evidence="3">CCM 8925</strain>
    </source>
</reference>
<gene>
    <name evidence="2" type="ORF">ACFQZ7_04680</name>
</gene>
<dbReference type="InterPro" id="IPR040628">
    <property type="entry name" value="BaeRF_family6"/>
</dbReference>